<feature type="site" description="Positions MEP for the nucleophilic attack" evidence="3">
    <location>
        <position position="208"/>
    </location>
</feature>
<comment type="similarity">
    <text evidence="3">Belongs to the IspD/TarI cytidylyltransferase family. IspD subfamily.</text>
</comment>
<feature type="site" description="Transition state stabilizer" evidence="3">
    <location>
        <position position="18"/>
    </location>
</feature>
<dbReference type="Proteomes" id="UP001500552">
    <property type="component" value="Unassembled WGS sequence"/>
</dbReference>
<dbReference type="InterPro" id="IPR001228">
    <property type="entry name" value="IspD"/>
</dbReference>
<keyword evidence="2 3" id="KW-0548">Nucleotidyltransferase</keyword>
<dbReference type="PANTHER" id="PTHR32125:SF4">
    <property type="entry name" value="2-C-METHYL-D-ERYTHRITOL 4-PHOSPHATE CYTIDYLYLTRANSFERASE, CHLOROPLASTIC"/>
    <property type="match status" value="1"/>
</dbReference>
<keyword evidence="5" id="KW-1185">Reference proteome</keyword>
<keyword evidence="3" id="KW-0414">Isoprene biosynthesis</keyword>
<reference evidence="5" key="1">
    <citation type="journal article" date="2019" name="Int. J. Syst. Evol. Microbiol.">
        <title>The Global Catalogue of Microorganisms (GCM) 10K type strain sequencing project: providing services to taxonomists for standard genome sequencing and annotation.</title>
        <authorList>
            <consortium name="The Broad Institute Genomics Platform"/>
            <consortium name="The Broad Institute Genome Sequencing Center for Infectious Disease"/>
            <person name="Wu L."/>
            <person name="Ma J."/>
        </authorList>
    </citation>
    <scope>NUCLEOTIDE SEQUENCE [LARGE SCALE GENOMIC DNA]</scope>
    <source>
        <strain evidence="5">JCM 17926</strain>
    </source>
</reference>
<dbReference type="HAMAP" id="MF_00108">
    <property type="entry name" value="IspD"/>
    <property type="match status" value="1"/>
</dbReference>
<proteinExistence type="inferred from homology"/>
<dbReference type="Pfam" id="PF01128">
    <property type="entry name" value="IspD"/>
    <property type="match status" value="1"/>
</dbReference>
<evidence type="ECO:0000256" key="2">
    <source>
        <dbReference type="ARBA" id="ARBA00022695"/>
    </source>
</evidence>
<feature type="site" description="Transition state stabilizer" evidence="3">
    <location>
        <position position="25"/>
    </location>
</feature>
<dbReference type="GO" id="GO:0016779">
    <property type="term" value="F:nucleotidyltransferase activity"/>
    <property type="evidence" value="ECO:0007669"/>
    <property type="project" value="UniProtKB-KW"/>
</dbReference>
<dbReference type="NCBIfam" id="NF001186">
    <property type="entry name" value="PRK00155.2-3"/>
    <property type="match status" value="1"/>
</dbReference>
<dbReference type="PANTHER" id="PTHR32125">
    <property type="entry name" value="2-C-METHYL-D-ERYTHRITOL 4-PHOSPHATE CYTIDYLYLTRANSFERASE, CHLOROPLASTIC"/>
    <property type="match status" value="1"/>
</dbReference>
<comment type="caution">
    <text evidence="4">The sequence shown here is derived from an EMBL/GenBank/DDBJ whole genome shotgun (WGS) entry which is preliminary data.</text>
</comment>
<comment type="pathway">
    <text evidence="3">Isoprenoid biosynthesis; isopentenyl diphosphate biosynthesis via DXP pathway; isopentenyl diphosphate from 1-deoxy-D-xylulose 5-phosphate: step 2/6.</text>
</comment>
<dbReference type="NCBIfam" id="TIGR00453">
    <property type="entry name" value="ispD"/>
    <property type="match status" value="1"/>
</dbReference>
<feature type="site" description="Positions MEP for the nucleophilic attack" evidence="3">
    <location>
        <position position="154"/>
    </location>
</feature>
<evidence type="ECO:0000256" key="1">
    <source>
        <dbReference type="ARBA" id="ARBA00022679"/>
    </source>
</evidence>
<gene>
    <name evidence="3" type="primary">ispD</name>
    <name evidence="4" type="ORF">GCM10023188_00990</name>
</gene>
<keyword evidence="1 3" id="KW-0808">Transferase</keyword>
<evidence type="ECO:0000313" key="5">
    <source>
        <dbReference type="Proteomes" id="UP001500552"/>
    </source>
</evidence>
<dbReference type="Gene3D" id="3.90.550.10">
    <property type="entry name" value="Spore Coat Polysaccharide Biosynthesis Protein SpsA, Chain A"/>
    <property type="match status" value="1"/>
</dbReference>
<evidence type="ECO:0000313" key="4">
    <source>
        <dbReference type="EMBL" id="GAA4422877.1"/>
    </source>
</evidence>
<name>A0ABP8L4X8_9BACT</name>
<dbReference type="InterPro" id="IPR029044">
    <property type="entry name" value="Nucleotide-diphossugar_trans"/>
</dbReference>
<protein>
    <recommendedName>
        <fullName evidence="3">2-C-methyl-D-erythritol 4-phosphate cytidylyltransferase</fullName>
        <ecNumber evidence="3">2.7.7.60</ecNumber>
    </recommendedName>
    <alternativeName>
        <fullName evidence="3">4-diphosphocytidyl-2C-methyl-D-erythritol synthase</fullName>
    </alternativeName>
    <alternativeName>
        <fullName evidence="3">MEP cytidylyltransferase</fullName>
        <shortName evidence="3">MCT</shortName>
    </alternativeName>
</protein>
<dbReference type="SUPFAM" id="SSF53448">
    <property type="entry name" value="Nucleotide-diphospho-sugar transferases"/>
    <property type="match status" value="1"/>
</dbReference>
<organism evidence="4 5">
    <name type="scientific">Pontibacter saemangeumensis</name>
    <dbReference type="NCBI Taxonomy" id="1084525"/>
    <lineage>
        <taxon>Bacteria</taxon>
        <taxon>Pseudomonadati</taxon>
        <taxon>Bacteroidota</taxon>
        <taxon>Cytophagia</taxon>
        <taxon>Cytophagales</taxon>
        <taxon>Hymenobacteraceae</taxon>
        <taxon>Pontibacter</taxon>
    </lineage>
</organism>
<comment type="catalytic activity">
    <reaction evidence="3">
        <text>2-C-methyl-D-erythritol 4-phosphate + CTP + H(+) = 4-CDP-2-C-methyl-D-erythritol + diphosphate</text>
        <dbReference type="Rhea" id="RHEA:13429"/>
        <dbReference type="ChEBI" id="CHEBI:15378"/>
        <dbReference type="ChEBI" id="CHEBI:33019"/>
        <dbReference type="ChEBI" id="CHEBI:37563"/>
        <dbReference type="ChEBI" id="CHEBI:57823"/>
        <dbReference type="ChEBI" id="CHEBI:58262"/>
        <dbReference type="EC" id="2.7.7.60"/>
    </reaction>
</comment>
<dbReference type="RefSeq" id="WP_345156166.1">
    <property type="nucleotide sequence ID" value="NZ_BAABHC010000001.1"/>
</dbReference>
<dbReference type="EC" id="2.7.7.60" evidence="3"/>
<evidence type="ECO:0000256" key="3">
    <source>
        <dbReference type="HAMAP-Rule" id="MF_00108"/>
    </source>
</evidence>
<accession>A0ABP8L4X8</accession>
<dbReference type="InterPro" id="IPR034683">
    <property type="entry name" value="IspD/TarI"/>
</dbReference>
<sequence>MAQLPEYAIIVAGGSGSRMQQALPKQFAEVAGKPILMHTIERFHRYNPEVRLIVVLPQLQLTVWRALCQKHGFNLSHRTVAGGATRFGSVKNGLKEVQGEALVAVHDGVRPFVETGTIKAAFGAAALYGSAVVAVSPKDSIRELTQEGSRAVPRANYRLVQTPQCFRASILRRAYEQPEQECFTDDASVVEQLGEKVALVEGSYRNIKITTPEDLVLAEAFAREMSNQG</sequence>
<dbReference type="EMBL" id="BAABHC010000001">
    <property type="protein sequence ID" value="GAA4422877.1"/>
    <property type="molecule type" value="Genomic_DNA"/>
</dbReference>
<dbReference type="CDD" id="cd02516">
    <property type="entry name" value="CDP-ME_synthetase"/>
    <property type="match status" value="1"/>
</dbReference>
<dbReference type="InterPro" id="IPR050088">
    <property type="entry name" value="IspD/TarI_cytidylyltransf_bact"/>
</dbReference>
<comment type="function">
    <text evidence="3">Catalyzes the formation of 4-diphosphocytidyl-2-C-methyl-D-erythritol from CTP and 2-C-methyl-D-erythritol 4-phosphate (MEP).</text>
</comment>